<dbReference type="Gene3D" id="2.130.10.10">
    <property type="entry name" value="YVTN repeat-like/Quinoprotein amine dehydrogenase"/>
    <property type="match status" value="4"/>
</dbReference>
<dbReference type="InterPro" id="IPR015943">
    <property type="entry name" value="WD40/YVTN_repeat-like_dom_sf"/>
</dbReference>
<gene>
    <name evidence="5" type="ORF">KME15_24415</name>
</gene>
<reference evidence="5" key="2">
    <citation type="journal article" date="2022" name="Microbiol. Resour. Announc.">
        <title>Metagenome Sequencing to Explore Phylogenomics of Terrestrial Cyanobacteria.</title>
        <authorList>
            <person name="Ward R.D."/>
            <person name="Stajich J.E."/>
            <person name="Johansen J.R."/>
            <person name="Huntemann M."/>
            <person name="Clum A."/>
            <person name="Foster B."/>
            <person name="Foster B."/>
            <person name="Roux S."/>
            <person name="Palaniappan K."/>
            <person name="Varghese N."/>
            <person name="Mukherjee S."/>
            <person name="Reddy T.B.K."/>
            <person name="Daum C."/>
            <person name="Copeland A."/>
            <person name="Chen I.A."/>
            <person name="Ivanova N.N."/>
            <person name="Kyrpides N.C."/>
            <person name="Shapiro N."/>
            <person name="Eloe-Fadrosh E.A."/>
            <person name="Pietrasiak N."/>
        </authorList>
    </citation>
    <scope>NUCLEOTIDE SEQUENCE</scope>
    <source>
        <strain evidence="5">UHER 2000/2452</strain>
    </source>
</reference>
<dbReference type="SMART" id="SM00320">
    <property type="entry name" value="WD40"/>
    <property type="match status" value="9"/>
</dbReference>
<dbReference type="InterPro" id="IPR011047">
    <property type="entry name" value="Quinoprotein_ADH-like_sf"/>
</dbReference>
<protein>
    <recommendedName>
        <fullName evidence="7">Anaphase-promoting complex subunit 4 WD40 domain-containing protein</fullName>
    </recommendedName>
</protein>
<dbReference type="Pfam" id="PF00400">
    <property type="entry name" value="WD40"/>
    <property type="match status" value="4"/>
</dbReference>
<feature type="non-terminal residue" evidence="5">
    <location>
        <position position="1"/>
    </location>
</feature>
<dbReference type="SUPFAM" id="SSF50998">
    <property type="entry name" value="Quinoprotein alcohol dehydrogenase-like"/>
    <property type="match status" value="1"/>
</dbReference>
<dbReference type="Proteomes" id="UP000757435">
    <property type="component" value="Unassembled WGS sequence"/>
</dbReference>
<evidence type="ECO:0000313" key="6">
    <source>
        <dbReference type="Proteomes" id="UP000757435"/>
    </source>
</evidence>
<keyword evidence="4" id="KW-0812">Transmembrane</keyword>
<keyword evidence="4" id="KW-1133">Transmembrane helix</keyword>
<feature type="repeat" description="WD" evidence="3">
    <location>
        <begin position="716"/>
        <end position="749"/>
    </location>
</feature>
<dbReference type="AlphaFoldDB" id="A0A951QGW0"/>
<dbReference type="PROSITE" id="PS50082">
    <property type="entry name" value="WD_REPEATS_2"/>
    <property type="match status" value="4"/>
</dbReference>
<sequence length="890" mass="98968">DHCDESLVPHNLDRSALSSSVTPAQNFISAIPYSILPFRALPIQGWQKLRDWIQAEDENLMLQRQLTPAAVSWQQEQQRIRFLWHNNPRLSLLQQKDTAWLNQLERTFMQRSIRQRRLNNLRNVGILAIVGLLSVGGIAFSRNSQINRMLDLQGSAEERLLRNQNLEALIESIKAAKALKQPLLRMFPPTENRRNEVQETLQNAVYQIRERNRLIADQPIGTIAFSPNGQLIAVVQKSPSQNSAIVQENSNQSNTNQSSTVSFWDRSGKPLSNFNTPDVGGSIMAISFTTDSEHIIVEVLDQTSNQTVAKRWNLRGDLQIQEAQDIYSLGFNLTERMLPPDPLYIAYNSDATLSATAEISSGNIAVYRINSSNGQPQEQIASINDTLSFNSNLSLTIRFSPDSQRIVAASGGDERIYLWDVRGNQLAQFNYQGGVLDLKFSPDGQQLAIVGRDGAVRIWQHLEGSQYQEYKGYSEQNWIQSIQLNSENASQVAVGMNSGRVQMWNLNTLQGTELPTPVPSVDGLRFSPDGRLLAVGTEAGQTYLWNLETQQISPAMQGPQVRSGTLQRDLLGSSLWGGAFSPDGQQLILGGDDTIIYNALQPEQQIFLPKDGSDQGTLSAGWLHAFSFDSSWQLLAAGGLDEQLRLWNWKNLAESGNVQSWSQVQISQNQKVIPTRMPVRDVVFSPQGNLVAVAGIDDGMAIVRLLNLEGQQQAELRGHEGIINAVLFSPDGSWLATASEDGTARLWNLHGQQFAVFEGHDEVKHIAFRNNAELVTAGVSNRTPDGTVTSWQVKTWKIENLEQLLERGCTWIQGYLQNSSDLENKLEFKDDRTLCQGISSASSAQIDPAQIYYLIPVELSQGSIAQRFSKGNEALGFGGFATSSRARTLR</sequence>
<feature type="repeat" description="WD" evidence="3">
    <location>
        <begin position="428"/>
        <end position="460"/>
    </location>
</feature>
<dbReference type="PROSITE" id="PS00678">
    <property type="entry name" value="WD_REPEATS_1"/>
    <property type="match status" value="2"/>
</dbReference>
<feature type="repeat" description="WD" evidence="3">
    <location>
        <begin position="387"/>
        <end position="429"/>
    </location>
</feature>
<name>A0A951QGW0_9CYAN</name>
<dbReference type="EMBL" id="JAHHHD010000046">
    <property type="protein sequence ID" value="MBW4661824.1"/>
    <property type="molecule type" value="Genomic_DNA"/>
</dbReference>
<dbReference type="PROSITE" id="PS50294">
    <property type="entry name" value="WD_REPEATS_REGION"/>
    <property type="match status" value="2"/>
</dbReference>
<dbReference type="PANTHER" id="PTHR19879:SF9">
    <property type="entry name" value="TRANSCRIPTION INITIATION FACTOR TFIID SUBUNIT 5"/>
    <property type="match status" value="1"/>
</dbReference>
<dbReference type="InterPro" id="IPR001680">
    <property type="entry name" value="WD40_rpt"/>
</dbReference>
<keyword evidence="2" id="KW-0677">Repeat</keyword>
<accession>A0A951QGW0</accession>
<keyword evidence="4" id="KW-0472">Membrane</keyword>
<dbReference type="PANTHER" id="PTHR19879">
    <property type="entry name" value="TRANSCRIPTION INITIATION FACTOR TFIID"/>
    <property type="match status" value="1"/>
</dbReference>
<organism evidence="5 6">
    <name type="scientific">Drouetiella hepatica Uher 2000/2452</name>
    <dbReference type="NCBI Taxonomy" id="904376"/>
    <lineage>
        <taxon>Bacteria</taxon>
        <taxon>Bacillati</taxon>
        <taxon>Cyanobacteriota</taxon>
        <taxon>Cyanophyceae</taxon>
        <taxon>Oculatellales</taxon>
        <taxon>Oculatellaceae</taxon>
        <taxon>Drouetiella</taxon>
    </lineage>
</organism>
<comment type="caution">
    <text evidence="5">The sequence shown here is derived from an EMBL/GenBank/DDBJ whole genome shotgun (WGS) entry which is preliminary data.</text>
</comment>
<dbReference type="InterPro" id="IPR019775">
    <property type="entry name" value="WD40_repeat_CS"/>
</dbReference>
<evidence type="ECO:0000256" key="3">
    <source>
        <dbReference type="PROSITE-ProRule" id="PRU00221"/>
    </source>
</evidence>
<reference evidence="5" key="1">
    <citation type="submission" date="2021-05" db="EMBL/GenBank/DDBJ databases">
        <authorList>
            <person name="Pietrasiak N."/>
            <person name="Ward R."/>
            <person name="Stajich J.E."/>
            <person name="Kurbessoian T."/>
        </authorList>
    </citation>
    <scope>NUCLEOTIDE SEQUENCE</scope>
    <source>
        <strain evidence="5">UHER 2000/2452</strain>
    </source>
</reference>
<proteinExistence type="predicted"/>
<feature type="transmembrane region" description="Helical" evidence="4">
    <location>
        <begin position="121"/>
        <end position="140"/>
    </location>
</feature>
<evidence type="ECO:0008006" key="7">
    <source>
        <dbReference type="Google" id="ProtNLM"/>
    </source>
</evidence>
<evidence type="ECO:0000313" key="5">
    <source>
        <dbReference type="EMBL" id="MBW4661824.1"/>
    </source>
</evidence>
<evidence type="ECO:0000256" key="1">
    <source>
        <dbReference type="ARBA" id="ARBA00022574"/>
    </source>
</evidence>
<evidence type="ECO:0000256" key="4">
    <source>
        <dbReference type="SAM" id="Phobius"/>
    </source>
</evidence>
<dbReference type="InterPro" id="IPR036322">
    <property type="entry name" value="WD40_repeat_dom_sf"/>
</dbReference>
<keyword evidence="1 3" id="KW-0853">WD repeat</keyword>
<feature type="repeat" description="WD" evidence="3">
    <location>
        <begin position="521"/>
        <end position="555"/>
    </location>
</feature>
<evidence type="ECO:0000256" key="2">
    <source>
        <dbReference type="ARBA" id="ARBA00022737"/>
    </source>
</evidence>
<dbReference type="SUPFAM" id="SSF50978">
    <property type="entry name" value="WD40 repeat-like"/>
    <property type="match status" value="1"/>
</dbReference>